<accession>A0ABV7VUN4</accession>
<name>A0ABV7VUN4_9GAMM</name>
<keyword evidence="1" id="KW-1133">Transmembrane helix</keyword>
<comment type="caution">
    <text evidence="3">The sequence shown here is derived from an EMBL/GenBank/DDBJ whole genome shotgun (WGS) entry which is preliminary data.</text>
</comment>
<evidence type="ECO:0000256" key="1">
    <source>
        <dbReference type="SAM" id="Phobius"/>
    </source>
</evidence>
<protein>
    <submittedName>
        <fullName evidence="3">DUF6436 domain-containing protein</fullName>
    </submittedName>
</protein>
<keyword evidence="1" id="KW-0812">Transmembrane</keyword>
<dbReference type="Pfam" id="PF20029">
    <property type="entry name" value="DUF6436"/>
    <property type="match status" value="1"/>
</dbReference>
<gene>
    <name evidence="3" type="ORF">ACFOMG_11355</name>
</gene>
<dbReference type="InterPro" id="IPR036249">
    <property type="entry name" value="Thioredoxin-like_sf"/>
</dbReference>
<keyword evidence="1" id="KW-0472">Membrane</keyword>
<proteinExistence type="predicted"/>
<dbReference type="Proteomes" id="UP001595722">
    <property type="component" value="Unassembled WGS sequence"/>
</dbReference>
<dbReference type="SUPFAM" id="SSF52833">
    <property type="entry name" value="Thioredoxin-like"/>
    <property type="match status" value="1"/>
</dbReference>
<reference evidence="4" key="1">
    <citation type="journal article" date="2019" name="Int. J. Syst. Evol. Microbiol.">
        <title>The Global Catalogue of Microorganisms (GCM) 10K type strain sequencing project: providing services to taxonomists for standard genome sequencing and annotation.</title>
        <authorList>
            <consortium name="The Broad Institute Genomics Platform"/>
            <consortium name="The Broad Institute Genome Sequencing Center for Infectious Disease"/>
            <person name="Wu L."/>
            <person name="Ma J."/>
        </authorList>
    </citation>
    <scope>NUCLEOTIDE SEQUENCE [LARGE SCALE GENOMIC DNA]</scope>
    <source>
        <strain evidence="4">KCTC 42424</strain>
    </source>
</reference>
<evidence type="ECO:0000313" key="3">
    <source>
        <dbReference type="EMBL" id="MFC3680693.1"/>
    </source>
</evidence>
<feature type="transmembrane region" description="Helical" evidence="1">
    <location>
        <begin position="16"/>
        <end position="36"/>
    </location>
</feature>
<evidence type="ECO:0000313" key="4">
    <source>
        <dbReference type="Proteomes" id="UP001595722"/>
    </source>
</evidence>
<sequence length="214" mass="23738">MSTTSNTPHKPSAKELVIGLSVLLWLTLTLLGLWWFQQQTLRPFIAPEDDARLWQAQATEALFQTALQQLPADSSDVVLLHFWNPDCLCNQVSQRHFNGILEAFNDAELSVIAITSEHTSAAQIAEFNRLNGQRMTLLQIPAAQLPLSASPGLALFNRVNGEYRMGYFGAYGFGALCSVANDDFFPNIIRNLQRGPYGPFMNVAGDGCFCSWEP</sequence>
<dbReference type="RefSeq" id="WP_376866727.1">
    <property type="nucleotide sequence ID" value="NZ_JBHRYB010000013.1"/>
</dbReference>
<dbReference type="EMBL" id="JBHRYB010000013">
    <property type="protein sequence ID" value="MFC3680693.1"/>
    <property type="molecule type" value="Genomic_DNA"/>
</dbReference>
<feature type="domain" description="DUF6436" evidence="2">
    <location>
        <begin position="61"/>
        <end position="212"/>
    </location>
</feature>
<organism evidence="3 4">
    <name type="scientific">Bacterioplanoides pacificum</name>
    <dbReference type="NCBI Taxonomy" id="1171596"/>
    <lineage>
        <taxon>Bacteria</taxon>
        <taxon>Pseudomonadati</taxon>
        <taxon>Pseudomonadota</taxon>
        <taxon>Gammaproteobacteria</taxon>
        <taxon>Oceanospirillales</taxon>
        <taxon>Oceanospirillaceae</taxon>
        <taxon>Bacterioplanoides</taxon>
    </lineage>
</organism>
<dbReference type="InterPro" id="IPR045494">
    <property type="entry name" value="DUF6436"/>
</dbReference>
<evidence type="ECO:0000259" key="2">
    <source>
        <dbReference type="Pfam" id="PF20029"/>
    </source>
</evidence>
<keyword evidence="4" id="KW-1185">Reference proteome</keyword>
<dbReference type="Gene3D" id="3.40.30.10">
    <property type="entry name" value="Glutaredoxin"/>
    <property type="match status" value="1"/>
</dbReference>